<evidence type="ECO:0000313" key="2">
    <source>
        <dbReference type="Proteomes" id="UP001060085"/>
    </source>
</evidence>
<evidence type="ECO:0000313" key="1">
    <source>
        <dbReference type="EMBL" id="KAI5674543.1"/>
    </source>
</evidence>
<proteinExistence type="predicted"/>
<protein>
    <submittedName>
        <fullName evidence="1">Uncharacterized protein</fullName>
    </submittedName>
</protein>
<dbReference type="EMBL" id="CM044703">
    <property type="protein sequence ID" value="KAI5674543.1"/>
    <property type="molecule type" value="Genomic_DNA"/>
</dbReference>
<name>A0ACC0BPI4_CATRO</name>
<gene>
    <name evidence="1" type="ORF">M9H77_14907</name>
</gene>
<sequence>MGFSIDASMISFLYLCSTSLVYASFSRRNYFRFKLLSTPMTSLVQNGFPKSFWCPKFFRDLGTTIIITQHKDGLVLSIIYTQLEWYYSTFQKWPWPFEVPIPPKKFAVKLSERTLGAGNTSVLSRILSQDFGTHGIPESHELVYSESYHRANHLCSPLNCRYSLVLESVKYPRILPGI</sequence>
<organism evidence="1 2">
    <name type="scientific">Catharanthus roseus</name>
    <name type="common">Madagascar periwinkle</name>
    <name type="synonym">Vinca rosea</name>
    <dbReference type="NCBI Taxonomy" id="4058"/>
    <lineage>
        <taxon>Eukaryota</taxon>
        <taxon>Viridiplantae</taxon>
        <taxon>Streptophyta</taxon>
        <taxon>Embryophyta</taxon>
        <taxon>Tracheophyta</taxon>
        <taxon>Spermatophyta</taxon>
        <taxon>Magnoliopsida</taxon>
        <taxon>eudicotyledons</taxon>
        <taxon>Gunneridae</taxon>
        <taxon>Pentapetalae</taxon>
        <taxon>asterids</taxon>
        <taxon>lamiids</taxon>
        <taxon>Gentianales</taxon>
        <taxon>Apocynaceae</taxon>
        <taxon>Rauvolfioideae</taxon>
        <taxon>Vinceae</taxon>
        <taxon>Catharanthinae</taxon>
        <taxon>Catharanthus</taxon>
    </lineage>
</organism>
<keyword evidence="2" id="KW-1185">Reference proteome</keyword>
<accession>A0ACC0BPI4</accession>
<comment type="caution">
    <text evidence="1">The sequence shown here is derived from an EMBL/GenBank/DDBJ whole genome shotgun (WGS) entry which is preliminary data.</text>
</comment>
<dbReference type="Proteomes" id="UP001060085">
    <property type="component" value="Linkage Group LG03"/>
</dbReference>
<reference evidence="2" key="1">
    <citation type="journal article" date="2023" name="Nat. Plants">
        <title>Single-cell RNA sequencing provides a high-resolution roadmap for understanding the multicellular compartmentation of specialized metabolism.</title>
        <authorList>
            <person name="Sun S."/>
            <person name="Shen X."/>
            <person name="Li Y."/>
            <person name="Li Y."/>
            <person name="Wang S."/>
            <person name="Li R."/>
            <person name="Zhang H."/>
            <person name="Shen G."/>
            <person name="Guo B."/>
            <person name="Wei J."/>
            <person name="Xu J."/>
            <person name="St-Pierre B."/>
            <person name="Chen S."/>
            <person name="Sun C."/>
        </authorList>
    </citation>
    <scope>NUCLEOTIDE SEQUENCE [LARGE SCALE GENOMIC DNA]</scope>
</reference>